<dbReference type="PANTHER" id="PTHR39639:SF1">
    <property type="entry name" value="DUF262 DOMAIN-CONTAINING PROTEIN"/>
    <property type="match status" value="1"/>
</dbReference>
<organism evidence="3 4">
    <name type="scientific">Pisolithus tinctorius Marx 270</name>
    <dbReference type="NCBI Taxonomy" id="870435"/>
    <lineage>
        <taxon>Eukaryota</taxon>
        <taxon>Fungi</taxon>
        <taxon>Dikarya</taxon>
        <taxon>Basidiomycota</taxon>
        <taxon>Agaricomycotina</taxon>
        <taxon>Agaricomycetes</taxon>
        <taxon>Agaricomycetidae</taxon>
        <taxon>Boletales</taxon>
        <taxon>Sclerodermatineae</taxon>
        <taxon>Pisolithaceae</taxon>
        <taxon>Pisolithus</taxon>
    </lineage>
</organism>
<name>A0A0C3P5B3_PISTI</name>
<protein>
    <recommendedName>
        <fullName evidence="2">GmrSD restriction endonucleases N-terminal domain-containing protein</fullName>
    </recommendedName>
</protein>
<dbReference type="HOGENOM" id="CLU_754628_0_0_1"/>
<feature type="compositionally biased region" description="Low complexity" evidence="1">
    <location>
        <begin position="298"/>
        <end position="317"/>
    </location>
</feature>
<evidence type="ECO:0000313" key="3">
    <source>
        <dbReference type="EMBL" id="KIO02479.1"/>
    </source>
</evidence>
<dbReference type="Proteomes" id="UP000054217">
    <property type="component" value="Unassembled WGS sequence"/>
</dbReference>
<dbReference type="EMBL" id="KN831981">
    <property type="protein sequence ID" value="KIO02479.1"/>
    <property type="molecule type" value="Genomic_DNA"/>
</dbReference>
<accession>A0A0C3P5B3</accession>
<feature type="compositionally biased region" description="Basic and acidic residues" evidence="1">
    <location>
        <begin position="259"/>
        <end position="268"/>
    </location>
</feature>
<dbReference type="STRING" id="870435.A0A0C3P5B3"/>
<sequence>MSDKAKDGSEFEDDGQLDESYDELDRGLNVNGSRRRNTREDSKDGGYQLKNVLKLPRATTYSTQAVYDQIHAGDIDLSPEYQRDVVWPDTKQIGLIDSILRNFYIPPVIFVTHQYEDGSETKTCIDGKQRLTSIQRYGPVHGWRDSSRLFAQITRQRPLVGNDTLRPLFLKDDWRVAPIEFVMMCLLISVEKDKLPLREIAEGIGEMRVKTRAEHTDIRSNARVAKTMFDFIGGRCQVNGGTSGSKRKRGLSADEDDESQRKIKEQKPDAVAASTARSSRVPPPPRLGFTGTFSSSVAPGPSSTASRTSAPSSSTPSVIQPPRPMQADRLQAVRDAKSNAAELGAPSGSRGDYVTNPGQTPLSFIEV</sequence>
<evidence type="ECO:0000313" key="4">
    <source>
        <dbReference type="Proteomes" id="UP000054217"/>
    </source>
</evidence>
<feature type="region of interest" description="Disordered" evidence="1">
    <location>
        <begin position="236"/>
        <end position="367"/>
    </location>
</feature>
<dbReference type="PANTHER" id="PTHR39639">
    <property type="entry name" value="CHROMOSOME 16, WHOLE GENOME SHOTGUN SEQUENCE"/>
    <property type="match status" value="1"/>
</dbReference>
<feature type="domain" description="GmrSD restriction endonucleases N-terminal" evidence="2">
    <location>
        <begin position="69"/>
        <end position="137"/>
    </location>
</feature>
<dbReference type="AlphaFoldDB" id="A0A0C3P5B3"/>
<reference evidence="4" key="2">
    <citation type="submission" date="2015-01" db="EMBL/GenBank/DDBJ databases">
        <title>Evolutionary Origins and Diversification of the Mycorrhizal Mutualists.</title>
        <authorList>
            <consortium name="DOE Joint Genome Institute"/>
            <consortium name="Mycorrhizal Genomics Consortium"/>
            <person name="Kohler A."/>
            <person name="Kuo A."/>
            <person name="Nagy L.G."/>
            <person name="Floudas D."/>
            <person name="Copeland A."/>
            <person name="Barry K.W."/>
            <person name="Cichocki N."/>
            <person name="Veneault-Fourrey C."/>
            <person name="LaButti K."/>
            <person name="Lindquist E.A."/>
            <person name="Lipzen A."/>
            <person name="Lundell T."/>
            <person name="Morin E."/>
            <person name="Murat C."/>
            <person name="Riley R."/>
            <person name="Ohm R."/>
            <person name="Sun H."/>
            <person name="Tunlid A."/>
            <person name="Henrissat B."/>
            <person name="Grigoriev I.V."/>
            <person name="Hibbett D.S."/>
            <person name="Martin F."/>
        </authorList>
    </citation>
    <scope>NUCLEOTIDE SEQUENCE [LARGE SCALE GENOMIC DNA]</scope>
    <source>
        <strain evidence="4">Marx 270</strain>
    </source>
</reference>
<dbReference type="Pfam" id="PF03235">
    <property type="entry name" value="GmrSD_N"/>
    <property type="match status" value="1"/>
</dbReference>
<proteinExistence type="predicted"/>
<dbReference type="InParanoid" id="A0A0C3P5B3"/>
<feature type="region of interest" description="Disordered" evidence="1">
    <location>
        <begin position="1"/>
        <end position="48"/>
    </location>
</feature>
<dbReference type="OrthoDB" id="5419821at2759"/>
<gene>
    <name evidence="3" type="ORF">M404DRAFT_9735</name>
</gene>
<feature type="compositionally biased region" description="Polar residues" evidence="1">
    <location>
        <begin position="356"/>
        <end position="367"/>
    </location>
</feature>
<feature type="compositionally biased region" description="Acidic residues" evidence="1">
    <location>
        <begin position="10"/>
        <end position="22"/>
    </location>
</feature>
<evidence type="ECO:0000256" key="1">
    <source>
        <dbReference type="SAM" id="MobiDB-lite"/>
    </source>
</evidence>
<reference evidence="3 4" key="1">
    <citation type="submission" date="2014-04" db="EMBL/GenBank/DDBJ databases">
        <authorList>
            <consortium name="DOE Joint Genome Institute"/>
            <person name="Kuo A."/>
            <person name="Kohler A."/>
            <person name="Costa M.D."/>
            <person name="Nagy L.G."/>
            <person name="Floudas D."/>
            <person name="Copeland A."/>
            <person name="Barry K.W."/>
            <person name="Cichocki N."/>
            <person name="Veneault-Fourrey C."/>
            <person name="LaButti K."/>
            <person name="Lindquist E.A."/>
            <person name="Lipzen A."/>
            <person name="Lundell T."/>
            <person name="Morin E."/>
            <person name="Murat C."/>
            <person name="Sun H."/>
            <person name="Tunlid A."/>
            <person name="Henrissat B."/>
            <person name="Grigoriev I.V."/>
            <person name="Hibbett D.S."/>
            <person name="Martin F."/>
            <person name="Nordberg H.P."/>
            <person name="Cantor M.N."/>
            <person name="Hua S.X."/>
        </authorList>
    </citation>
    <scope>NUCLEOTIDE SEQUENCE [LARGE SCALE GENOMIC DNA]</scope>
    <source>
        <strain evidence="3 4">Marx 270</strain>
    </source>
</reference>
<evidence type="ECO:0000259" key="2">
    <source>
        <dbReference type="Pfam" id="PF03235"/>
    </source>
</evidence>
<dbReference type="InterPro" id="IPR004919">
    <property type="entry name" value="GmrSD_N"/>
</dbReference>
<feature type="compositionally biased region" description="Low complexity" evidence="1">
    <location>
        <begin position="270"/>
        <end position="280"/>
    </location>
</feature>
<keyword evidence="4" id="KW-1185">Reference proteome</keyword>